<organism evidence="1 2">
    <name type="scientific">Microlunatus phosphovorus (strain ATCC 700054 / DSM 10555 / JCM 9379 / NBRC 101784 / NCIMB 13414 / VKM Ac-1990 / NM-1)</name>
    <dbReference type="NCBI Taxonomy" id="1032480"/>
    <lineage>
        <taxon>Bacteria</taxon>
        <taxon>Bacillati</taxon>
        <taxon>Actinomycetota</taxon>
        <taxon>Actinomycetes</taxon>
        <taxon>Propionibacteriales</taxon>
        <taxon>Propionibacteriaceae</taxon>
        <taxon>Microlunatus</taxon>
    </lineage>
</organism>
<dbReference type="STRING" id="1032480.MLP_25380"/>
<proteinExistence type="predicted"/>
<dbReference type="KEGG" id="mph:MLP_25380"/>
<name>F5XGS0_MICPN</name>
<dbReference type="AlphaFoldDB" id="F5XGS0"/>
<dbReference type="eggNOG" id="COG1321">
    <property type="taxonomic scope" value="Bacteria"/>
</dbReference>
<evidence type="ECO:0000313" key="2">
    <source>
        <dbReference type="Proteomes" id="UP000007947"/>
    </source>
</evidence>
<gene>
    <name evidence="1" type="ordered locus">MLP_25380</name>
</gene>
<dbReference type="HOGENOM" id="CLU_020979_0_0_11"/>
<keyword evidence="2" id="KW-1185">Reference proteome</keyword>
<dbReference type="EMBL" id="AP012204">
    <property type="protein sequence ID" value="BAK35552.1"/>
    <property type="molecule type" value="Genomic_DNA"/>
</dbReference>
<reference evidence="1 2" key="1">
    <citation type="submission" date="2011-05" db="EMBL/GenBank/DDBJ databases">
        <title>Whole genome sequence of Microlunatus phosphovorus NM-1.</title>
        <authorList>
            <person name="Hosoyama A."/>
            <person name="Sasaki K."/>
            <person name="Harada T."/>
            <person name="Igarashi R."/>
            <person name="Kawakoshi A."/>
            <person name="Sasagawa M."/>
            <person name="Fukada J."/>
            <person name="Nakamura S."/>
            <person name="Katano Y."/>
            <person name="Hanada S."/>
            <person name="Kamagata Y."/>
            <person name="Nakamura N."/>
            <person name="Yamazaki S."/>
            <person name="Fujita N."/>
        </authorList>
    </citation>
    <scope>NUCLEOTIDE SEQUENCE [LARGE SCALE GENOMIC DNA]</scope>
    <source>
        <strain evidence="2">ATCC 700054 / DSM 10555 / JCM 9379 / NBRC 101784 / NCIMB 13414 / VKM Ac-1990 / NM-1</strain>
    </source>
</reference>
<protein>
    <submittedName>
        <fullName evidence="1">Uncharacterized protein</fullName>
    </submittedName>
</protein>
<sequence>MMTSRAVRTSDLLAGHVDLDVSCLDRIYLNGYVPNLQVGGQVVSFLASRGFPIPSPAVVGRIGDQFRASVRSFADNNKIAMVTFRKGDRKIEKMAPYLARQAKTGRPGVAAIGWAQEFQWVASCTTTPAHGGGAPHFGWSRAERRVTCYYFYVWDDEFGPAFVKIGSYFPYPIKVWLNGHEWAKRQADKAGIGWTALANGFATCTDPIGLQTICDHLGPVQIQAFFDRWLDRLPVPLTDQDRAHGYWWELSMRQIEVSRTIVFDQPRNGRAFFEALAADNLDLGRPERLELIFGRKILPSTTGVFATRVVTRGVDVTINAGYKHSRVKEYFKEGRALRIETVVNDSTDLGVKRRLVHLPELQAKARDVNRRLLDHEHVGRGCVLASPAFERIAQPSVTDGRRAPALRFGDPRVQALAGALAVTAHLIGGLSNKTLRPLVESLLDADYSRAQCCYDLRRLRLKGLIERLPHSNTYTLTDDGQRFAIFYSKVHNRLLRPLLAANQPPAPLEVRQALRVLDNAITDYINDARIAT</sequence>
<dbReference type="Proteomes" id="UP000007947">
    <property type="component" value="Chromosome"/>
</dbReference>
<evidence type="ECO:0000313" key="1">
    <source>
        <dbReference type="EMBL" id="BAK35552.1"/>
    </source>
</evidence>
<accession>F5XGS0</accession>